<proteinExistence type="predicted"/>
<dbReference type="STRING" id="1886670.PTI45_03156"/>
<dbReference type="Proteomes" id="UP000094578">
    <property type="component" value="Unassembled WGS sequence"/>
</dbReference>
<dbReference type="GO" id="GO:0006352">
    <property type="term" value="P:DNA-templated transcription initiation"/>
    <property type="evidence" value="ECO:0007669"/>
    <property type="project" value="InterPro"/>
</dbReference>
<evidence type="ECO:0000259" key="1">
    <source>
        <dbReference type="Pfam" id="PF08281"/>
    </source>
</evidence>
<comment type="caution">
    <text evidence="2">The sequence shown here is derived from an EMBL/GenBank/DDBJ whole genome shotgun (WGS) entry which is preliminary data.</text>
</comment>
<protein>
    <submittedName>
        <fullName evidence="2">ECF RNA polymerase sigma factor SigW</fullName>
    </submittedName>
</protein>
<feature type="domain" description="RNA polymerase sigma factor 70 region 4 type 2" evidence="1">
    <location>
        <begin position="7"/>
        <end position="56"/>
    </location>
</feature>
<dbReference type="EMBL" id="MDER01000055">
    <property type="protein sequence ID" value="ODP27446.1"/>
    <property type="molecule type" value="Genomic_DNA"/>
</dbReference>
<dbReference type="InterPro" id="IPR036388">
    <property type="entry name" value="WH-like_DNA-bd_sf"/>
</dbReference>
<accession>A0A1E3L138</accession>
<gene>
    <name evidence="2" type="ORF">PTI45_03156</name>
</gene>
<reference evidence="2 3" key="1">
    <citation type="submission" date="2016-08" db="EMBL/GenBank/DDBJ databases">
        <title>Genome sequencing of Paenibacillus sp. TI45-13ar, isolated from Korean traditional nuruk.</title>
        <authorList>
            <person name="Kim S.-J."/>
        </authorList>
    </citation>
    <scope>NUCLEOTIDE SEQUENCE [LARGE SCALE GENOMIC DNA]</scope>
    <source>
        <strain evidence="2 3">TI45-13ar</strain>
    </source>
</reference>
<dbReference type="RefSeq" id="WP_069328551.1">
    <property type="nucleotide sequence ID" value="NZ_MDER01000055.1"/>
</dbReference>
<sequence length="66" mass="7584">MKEADTAIKNAIQTLPEKYKNAVSLRYVKDLTLTEISDQMKVPMATIKTQAFRGREIIRRKLAKSM</sequence>
<dbReference type="CDD" id="cd06171">
    <property type="entry name" value="Sigma70_r4"/>
    <property type="match status" value="1"/>
</dbReference>
<dbReference type="Gene3D" id="1.10.10.10">
    <property type="entry name" value="Winged helix-like DNA-binding domain superfamily/Winged helix DNA-binding domain"/>
    <property type="match status" value="1"/>
</dbReference>
<dbReference type="InterPro" id="IPR013324">
    <property type="entry name" value="RNA_pol_sigma_r3/r4-like"/>
</dbReference>
<dbReference type="InterPro" id="IPR013249">
    <property type="entry name" value="RNA_pol_sigma70_r4_t2"/>
</dbReference>
<dbReference type="AlphaFoldDB" id="A0A1E3L138"/>
<organism evidence="2 3">
    <name type="scientific">Paenibacillus nuruki</name>
    <dbReference type="NCBI Taxonomy" id="1886670"/>
    <lineage>
        <taxon>Bacteria</taxon>
        <taxon>Bacillati</taxon>
        <taxon>Bacillota</taxon>
        <taxon>Bacilli</taxon>
        <taxon>Bacillales</taxon>
        <taxon>Paenibacillaceae</taxon>
        <taxon>Paenibacillus</taxon>
    </lineage>
</organism>
<dbReference type="Pfam" id="PF08281">
    <property type="entry name" value="Sigma70_r4_2"/>
    <property type="match status" value="1"/>
</dbReference>
<dbReference type="GO" id="GO:0016987">
    <property type="term" value="F:sigma factor activity"/>
    <property type="evidence" value="ECO:0007669"/>
    <property type="project" value="InterPro"/>
</dbReference>
<keyword evidence="3" id="KW-1185">Reference proteome</keyword>
<name>A0A1E3L138_9BACL</name>
<dbReference type="SUPFAM" id="SSF88659">
    <property type="entry name" value="Sigma3 and sigma4 domains of RNA polymerase sigma factors"/>
    <property type="match status" value="1"/>
</dbReference>
<evidence type="ECO:0000313" key="3">
    <source>
        <dbReference type="Proteomes" id="UP000094578"/>
    </source>
</evidence>
<evidence type="ECO:0000313" key="2">
    <source>
        <dbReference type="EMBL" id="ODP27446.1"/>
    </source>
</evidence>
<dbReference type="GO" id="GO:0003677">
    <property type="term" value="F:DNA binding"/>
    <property type="evidence" value="ECO:0007669"/>
    <property type="project" value="InterPro"/>
</dbReference>